<feature type="domain" description="PpiC" evidence="3">
    <location>
        <begin position="184"/>
        <end position="286"/>
    </location>
</feature>
<sequence length="334" mass="35700">MKKIPLSLVLGLSLPLLPVLGAPASAQTVVNAPNAGIAADVNGDKILSADLNRMLATIKASDPSFATSSPDVTKALANIKGQVLDELITTKLLSQEAKRRKIVADPKQIDDAVTAIKTGNGFKTDAEFKTVLAKDGKTPDDLRRAIADELSIRELSKQLSADVTVSGDDIAAFYRANLAQFTVPEGVKARHILLAVNPDAPASAKEIQRKRALDLIKQLNNKADFAALAKANSDDQSNKNSGGDLGAFTRGQMVKPFEDAAFGAAVGKVVGPVETSFGLHIIRVDEKIPARVIPLSEVQADPRIKPFLLKEKVQKRLDESIAKLKTTAKIKKYV</sequence>
<name>A0A2S8SSV5_9BACT</name>
<dbReference type="RefSeq" id="WP_105483733.1">
    <property type="nucleotide sequence ID" value="NZ_NIGF01000008.1"/>
</dbReference>
<evidence type="ECO:0000313" key="4">
    <source>
        <dbReference type="EMBL" id="PQV63892.1"/>
    </source>
</evidence>
<dbReference type="InterPro" id="IPR023058">
    <property type="entry name" value="PPIase_PpiC_CS"/>
</dbReference>
<accession>A0A2S8SSV5</accession>
<evidence type="ECO:0000313" key="5">
    <source>
        <dbReference type="Proteomes" id="UP000237684"/>
    </source>
</evidence>
<evidence type="ECO:0000256" key="2">
    <source>
        <dbReference type="SAM" id="SignalP"/>
    </source>
</evidence>
<dbReference type="PROSITE" id="PS01096">
    <property type="entry name" value="PPIC_PPIASE_1"/>
    <property type="match status" value="1"/>
</dbReference>
<keyword evidence="5" id="KW-1185">Reference proteome</keyword>
<dbReference type="Gene3D" id="1.10.4030.10">
    <property type="entry name" value="Porin chaperone SurA, peptide-binding domain"/>
    <property type="match status" value="1"/>
</dbReference>
<dbReference type="InterPro" id="IPR050245">
    <property type="entry name" value="PrsA_foldase"/>
</dbReference>
<dbReference type="InterPro" id="IPR000297">
    <property type="entry name" value="PPIase_PpiC"/>
</dbReference>
<reference evidence="4 5" key="1">
    <citation type="journal article" date="2018" name="Syst. Appl. Microbiol.">
        <title>Abditibacterium utsteinense sp. nov., the first cultivated member of candidate phylum FBP, isolated from ice-free Antarctic soil samples.</title>
        <authorList>
            <person name="Tahon G."/>
            <person name="Tytgat B."/>
            <person name="Lebbe L."/>
            <person name="Carlier A."/>
            <person name="Willems A."/>
        </authorList>
    </citation>
    <scope>NUCLEOTIDE SEQUENCE [LARGE SCALE GENOMIC DNA]</scope>
    <source>
        <strain evidence="4 5">LMG 29911</strain>
    </source>
</reference>
<dbReference type="InterPro" id="IPR046357">
    <property type="entry name" value="PPIase_dom_sf"/>
</dbReference>
<dbReference type="Pfam" id="PF13624">
    <property type="entry name" value="SurA_N_3"/>
    <property type="match status" value="1"/>
</dbReference>
<feature type="chain" id="PRO_5015424081" evidence="2">
    <location>
        <begin position="22"/>
        <end position="334"/>
    </location>
</feature>
<dbReference type="OrthoDB" id="9791746at2"/>
<comment type="caution">
    <text evidence="4">The sequence shown here is derived from an EMBL/GenBank/DDBJ whole genome shotgun (WGS) entry which is preliminary data.</text>
</comment>
<dbReference type="EMBL" id="NIGF01000008">
    <property type="protein sequence ID" value="PQV63892.1"/>
    <property type="molecule type" value="Genomic_DNA"/>
</dbReference>
<dbReference type="InParanoid" id="A0A2S8SSV5"/>
<dbReference type="Gene3D" id="3.10.50.40">
    <property type="match status" value="1"/>
</dbReference>
<dbReference type="SUPFAM" id="SSF54534">
    <property type="entry name" value="FKBP-like"/>
    <property type="match status" value="1"/>
</dbReference>
<feature type="signal peptide" evidence="2">
    <location>
        <begin position="1"/>
        <end position="21"/>
    </location>
</feature>
<gene>
    <name evidence="4" type="ORF">B1R32_10899</name>
</gene>
<protein>
    <submittedName>
        <fullName evidence="4">Peptidyl-prolyl cis-trans isomerase C</fullName>
    </submittedName>
</protein>
<proteinExistence type="predicted"/>
<keyword evidence="1 4" id="KW-0413">Isomerase</keyword>
<dbReference type="Pfam" id="PF13616">
    <property type="entry name" value="Rotamase_3"/>
    <property type="match status" value="1"/>
</dbReference>
<dbReference type="InterPro" id="IPR027304">
    <property type="entry name" value="Trigger_fact/SurA_dom_sf"/>
</dbReference>
<evidence type="ECO:0000259" key="3">
    <source>
        <dbReference type="PROSITE" id="PS50198"/>
    </source>
</evidence>
<evidence type="ECO:0000256" key="1">
    <source>
        <dbReference type="PROSITE-ProRule" id="PRU00278"/>
    </source>
</evidence>
<dbReference type="GO" id="GO:0003755">
    <property type="term" value="F:peptidyl-prolyl cis-trans isomerase activity"/>
    <property type="evidence" value="ECO:0007669"/>
    <property type="project" value="UniProtKB-KW"/>
</dbReference>
<keyword evidence="1" id="KW-0697">Rotamase</keyword>
<dbReference type="AlphaFoldDB" id="A0A2S8SSV5"/>
<dbReference type="PANTHER" id="PTHR47245:SF2">
    <property type="entry name" value="PEPTIDYL-PROLYL CIS-TRANS ISOMERASE HP_0175-RELATED"/>
    <property type="match status" value="1"/>
</dbReference>
<dbReference type="PANTHER" id="PTHR47245">
    <property type="entry name" value="PEPTIDYLPROLYL ISOMERASE"/>
    <property type="match status" value="1"/>
</dbReference>
<dbReference type="Proteomes" id="UP000237684">
    <property type="component" value="Unassembled WGS sequence"/>
</dbReference>
<dbReference type="PROSITE" id="PS50198">
    <property type="entry name" value="PPIC_PPIASE_2"/>
    <property type="match status" value="1"/>
</dbReference>
<dbReference type="FunCoup" id="A0A2S8SSV5">
    <property type="interactions" value="88"/>
</dbReference>
<dbReference type="SUPFAM" id="SSF109998">
    <property type="entry name" value="Triger factor/SurA peptide-binding domain-like"/>
    <property type="match status" value="1"/>
</dbReference>
<organism evidence="4 5">
    <name type="scientific">Abditibacterium utsteinense</name>
    <dbReference type="NCBI Taxonomy" id="1960156"/>
    <lineage>
        <taxon>Bacteria</taxon>
        <taxon>Pseudomonadati</taxon>
        <taxon>Abditibacteriota</taxon>
        <taxon>Abditibacteriia</taxon>
        <taxon>Abditibacteriales</taxon>
        <taxon>Abditibacteriaceae</taxon>
        <taxon>Abditibacterium</taxon>
    </lineage>
</organism>
<keyword evidence="2" id="KW-0732">Signal</keyword>